<feature type="transmembrane region" description="Helical" evidence="5">
    <location>
        <begin position="147"/>
        <end position="166"/>
    </location>
</feature>
<gene>
    <name evidence="6" type="ORF">GNLVRS02_ARAD1D33066g</name>
</gene>
<comment type="subcellular location">
    <subcellularLocation>
        <location evidence="1">Endomembrane system</location>
        <topology evidence="1">Multi-pass membrane protein</topology>
    </subcellularLocation>
</comment>
<evidence type="ECO:0000256" key="3">
    <source>
        <dbReference type="ARBA" id="ARBA00022989"/>
    </source>
</evidence>
<dbReference type="PANTHER" id="PTHR10989:SF16">
    <property type="entry name" value="AT02829P-RELATED"/>
    <property type="match status" value="1"/>
</dbReference>
<evidence type="ECO:0000313" key="6">
    <source>
        <dbReference type="EMBL" id="CDP38366.1"/>
    </source>
</evidence>
<dbReference type="EMBL" id="HG937694">
    <property type="protein sequence ID" value="CDP38366.1"/>
    <property type="molecule type" value="Genomic_DNA"/>
</dbReference>
<keyword evidence="4 5" id="KW-0472">Membrane</keyword>
<sequence>MGVVGRFIQCALYSGTFASSVYTLHWLQNDFVTPISQSYGSHFQFVTILGLTFTGIAQLFGLFGVLSGIRSFRNIKAYMDLIAAPLEVLISVGYWGIVAYDRKLLMDPEIAPIPPLMFDIFLHALPAVSEIIDVLVFAPRWTKSYEVLPLFFAVAGGYWSWVHLTFEKNGFFPYPLFAIVDTPGRAGIFTFATLFVSVVYGLLKRLQNVVRG</sequence>
<proteinExistence type="predicted"/>
<protein>
    <submittedName>
        <fullName evidence="6">ARAD1D33066p</fullName>
    </submittedName>
</protein>
<dbReference type="GO" id="GO:0016020">
    <property type="term" value="C:membrane"/>
    <property type="evidence" value="ECO:0007669"/>
    <property type="project" value="InterPro"/>
</dbReference>
<keyword evidence="3 5" id="KW-1133">Transmembrane helix</keyword>
<dbReference type="InterPro" id="IPR006838">
    <property type="entry name" value="ADTRP_AIG1"/>
</dbReference>
<feature type="transmembrane region" description="Helical" evidence="5">
    <location>
        <begin position="7"/>
        <end position="25"/>
    </location>
</feature>
<accession>A0A060TGS5</accession>
<reference evidence="6" key="2">
    <citation type="submission" date="2014-06" db="EMBL/GenBank/DDBJ databases">
        <title>The complete genome of Blastobotrys (Arxula) adeninivorans LS3 - a yeast of biotechnological interest.</title>
        <authorList>
            <person name="Kunze G."/>
            <person name="Gaillardin C."/>
            <person name="Czernicka M."/>
            <person name="Durrens P."/>
            <person name="Martin T."/>
            <person name="Boer E."/>
            <person name="Gabaldon T."/>
            <person name="Cruz J."/>
            <person name="Talla E."/>
            <person name="Marck C."/>
            <person name="Goffeau A."/>
            <person name="Barbe V."/>
            <person name="Baret P."/>
            <person name="Baronian K."/>
            <person name="Beier S."/>
            <person name="Bleykasten C."/>
            <person name="Bode R."/>
            <person name="Casaregola S."/>
            <person name="Despons L."/>
            <person name="Fairhead C."/>
            <person name="Giersberg M."/>
            <person name="Gierski P."/>
            <person name="Hahnel U."/>
            <person name="Hartmann A."/>
            <person name="Jankowska D."/>
            <person name="Jubin C."/>
            <person name="Jung P."/>
            <person name="Lafontaine I."/>
            <person name="Leh-Louis V."/>
            <person name="Lemaire M."/>
            <person name="Marcet-Houben M."/>
            <person name="Mascher M."/>
            <person name="Morel G."/>
            <person name="Richard G.-F."/>
            <person name="Riechen J."/>
            <person name="Sacerdot C."/>
            <person name="Sarkar A."/>
            <person name="Savel G."/>
            <person name="Schacherer J."/>
            <person name="Sherman D."/>
            <person name="Straub M.-L."/>
            <person name="Stein N."/>
            <person name="Thierry A."/>
            <person name="Trautwein-Schult A."/>
            <person name="Westhof E."/>
            <person name="Worch S."/>
            <person name="Dujon B."/>
            <person name="Souciet J.-L."/>
            <person name="Wincker P."/>
            <person name="Scholz U."/>
            <person name="Neuveglise N."/>
        </authorList>
    </citation>
    <scope>NUCLEOTIDE SEQUENCE</scope>
    <source>
        <strain evidence="6">LS3</strain>
    </source>
</reference>
<name>A0A060TGS5_BLAAD</name>
<feature type="transmembrane region" description="Helical" evidence="5">
    <location>
        <begin position="120"/>
        <end position="138"/>
    </location>
</feature>
<feature type="transmembrane region" description="Helical" evidence="5">
    <location>
        <begin position="45"/>
        <end position="69"/>
    </location>
</feature>
<evidence type="ECO:0000256" key="4">
    <source>
        <dbReference type="ARBA" id="ARBA00023136"/>
    </source>
</evidence>
<evidence type="ECO:0000256" key="2">
    <source>
        <dbReference type="ARBA" id="ARBA00022692"/>
    </source>
</evidence>
<evidence type="ECO:0000256" key="1">
    <source>
        <dbReference type="ARBA" id="ARBA00004127"/>
    </source>
</evidence>
<evidence type="ECO:0000256" key="5">
    <source>
        <dbReference type="SAM" id="Phobius"/>
    </source>
</evidence>
<feature type="transmembrane region" description="Helical" evidence="5">
    <location>
        <begin position="186"/>
        <end position="203"/>
    </location>
</feature>
<reference evidence="6" key="1">
    <citation type="submission" date="2014-02" db="EMBL/GenBank/DDBJ databases">
        <authorList>
            <person name="Genoscope - CEA"/>
        </authorList>
    </citation>
    <scope>NUCLEOTIDE SEQUENCE</scope>
    <source>
        <strain evidence="6">LS3</strain>
    </source>
</reference>
<dbReference type="Pfam" id="PF04750">
    <property type="entry name" value="Far-17a_AIG1"/>
    <property type="match status" value="1"/>
</dbReference>
<dbReference type="AlphaFoldDB" id="A0A060TGS5"/>
<dbReference type="PhylomeDB" id="A0A060TGS5"/>
<feature type="transmembrane region" description="Helical" evidence="5">
    <location>
        <begin position="81"/>
        <end position="100"/>
    </location>
</feature>
<dbReference type="GO" id="GO:0012505">
    <property type="term" value="C:endomembrane system"/>
    <property type="evidence" value="ECO:0007669"/>
    <property type="project" value="UniProtKB-SubCell"/>
</dbReference>
<keyword evidence="2 5" id="KW-0812">Transmembrane</keyword>
<dbReference type="PANTHER" id="PTHR10989">
    <property type="entry name" value="ANDROGEN-INDUCED PROTEIN 1-RELATED"/>
    <property type="match status" value="1"/>
</dbReference>
<organism evidence="6">
    <name type="scientific">Blastobotrys adeninivorans</name>
    <name type="common">Yeast</name>
    <name type="synonym">Arxula adeninivorans</name>
    <dbReference type="NCBI Taxonomy" id="409370"/>
    <lineage>
        <taxon>Eukaryota</taxon>
        <taxon>Fungi</taxon>
        <taxon>Dikarya</taxon>
        <taxon>Ascomycota</taxon>
        <taxon>Saccharomycotina</taxon>
        <taxon>Dipodascomycetes</taxon>
        <taxon>Dipodascales</taxon>
        <taxon>Trichomonascaceae</taxon>
        <taxon>Blastobotrys</taxon>
    </lineage>
</organism>